<dbReference type="Gene3D" id="3.20.20.80">
    <property type="entry name" value="Glycosidases"/>
    <property type="match status" value="2"/>
</dbReference>
<name>A0A8B8UTJ5_SACPA</name>
<feature type="region of interest" description="Disordered" evidence="4">
    <location>
        <begin position="591"/>
        <end position="630"/>
    </location>
</feature>
<dbReference type="VEuPathDB" id="FungiDB:SPAR_I01630"/>
<evidence type="ECO:0000256" key="2">
    <source>
        <dbReference type="ARBA" id="ARBA00022801"/>
    </source>
</evidence>
<dbReference type="InterPro" id="IPR052066">
    <property type="entry name" value="Glycosphingolipid_Hydrolases"/>
</dbReference>
<evidence type="ECO:0000256" key="1">
    <source>
        <dbReference type="ARBA" id="ARBA00005641"/>
    </source>
</evidence>
<feature type="domain" description="Glycoside hydrolase family 5 C-terminal" evidence="6">
    <location>
        <begin position="655"/>
        <end position="739"/>
    </location>
</feature>
<evidence type="ECO:0000256" key="3">
    <source>
        <dbReference type="ARBA" id="ARBA00023295"/>
    </source>
</evidence>
<organism evidence="7">
    <name type="scientific">Saccharomyces paradoxus</name>
    <name type="common">Yeast</name>
    <name type="synonym">Saccharomyces douglasii</name>
    <dbReference type="NCBI Taxonomy" id="27291"/>
    <lineage>
        <taxon>Eukaryota</taxon>
        <taxon>Fungi</taxon>
        <taxon>Dikarya</taxon>
        <taxon>Ascomycota</taxon>
        <taxon>Saccharomycotina</taxon>
        <taxon>Saccharomycetes</taxon>
        <taxon>Saccharomycetales</taxon>
        <taxon>Saccharomycetaceae</taxon>
        <taxon>Saccharomyces</taxon>
    </lineage>
</organism>
<dbReference type="InterPro" id="IPR001547">
    <property type="entry name" value="Glyco_hydro_5"/>
</dbReference>
<dbReference type="Pfam" id="PF18564">
    <property type="entry name" value="Glyco_hydro_5_C"/>
    <property type="match status" value="1"/>
</dbReference>
<evidence type="ECO:0000256" key="4">
    <source>
        <dbReference type="SAM" id="MobiDB-lite"/>
    </source>
</evidence>
<dbReference type="AlphaFoldDB" id="A0A8B8UTJ5"/>
<dbReference type="Pfam" id="PF00150">
    <property type="entry name" value="Cellulase"/>
    <property type="match status" value="1"/>
</dbReference>
<protein>
    <submittedName>
        <fullName evidence="7">Hydrolase</fullName>
    </submittedName>
</protein>
<comment type="similarity">
    <text evidence="1">Belongs to the glycosyl hydrolase 5 (cellulase A) family.</text>
</comment>
<reference evidence="7" key="1">
    <citation type="journal article" date="2017" name="Nat. Genet.">
        <title>Contrasting evolutionary genome dynamics between domesticated and wild yeasts.</title>
        <authorList>
            <person name="Yue J.X."/>
            <person name="Li J."/>
            <person name="Aigrain L."/>
            <person name="Hallin J."/>
            <person name="Persson K."/>
            <person name="Oliver K."/>
            <person name="Bergstrom A."/>
            <person name="Coupland P."/>
            <person name="Warringer J."/>
            <person name="Lagomarsino M.C."/>
            <person name="Fischer G."/>
            <person name="Durbin R."/>
            <person name="Liti G."/>
        </authorList>
    </citation>
    <scope>NUCLEOTIDE SEQUENCE</scope>
    <source>
        <strain evidence="7">CBS432</strain>
    </source>
</reference>
<evidence type="ECO:0000313" key="7">
    <source>
        <dbReference type="RefSeq" id="XP_033767048.1"/>
    </source>
</evidence>
<sequence length="765" mass="87022">MPAKIHISANGQFCDNDDNEIQLRGVNLDASVKIPAKPFLSTHAPIADNTFFEDADKVSFINHPLVLDDIEQHIIRLKSLGYNTIRFLFTWESLEHAGPGQYDFDYMDYIIEVLTRINGVEQGMYVYLDPHQDVWSRFSGGSGAPLWTLYCAGFQPANFLATDAAILHNYYIDPKTGREVGKDEESYLKMVWPTNYFKLACQTMFTLFFGGKQYAPKCTINGENIQDYLQGKFNDAIMTLCTRIKEKAPELFESNCIIGLESMNEPNCGYIGETNLDAVPKERDLKLGRTPTAFQSFMLGEGIECTLDQYKRTFFGFSKGKPCTVDPKGKKAWLSAQERDAIDVKYNWERSPEWKPDACIWKLHGVWEIQEGKGPVLLKPNYFSQADETIFINNHFVEYYTGIYNKFRAFDKELFIIMQPPVMKPPPNLQNSKILDNRTICACHFYDGMTLMYKTWNKRIGIDTYGLVKKKYSNPAFAVVLGESNIRKCIRKQLSEMQKDAKAMLGKKVPVFFTEIGIPFDMDDKKAYITNDYSSQTAALDALGFALEGSNFSYSLWCYCSINSHEWGDNWNNEDFSIWSADDKPLYRDTRARTPTREPSPASTTVSVSTSSSKSGSPSQPPSFIKPDNNLNLDSPSCTLKTDLSGFRALDALVRPFPIKIHGRFEFAEFNLHNKSYLLKLVGKTTSERITVPTYIFIPRHHFAPSQLSIRSSSGHYTYNADYQVLEWFHEPGHQFIEICVKSKSRSSTPGSEDPNDLPAECIIS</sequence>
<dbReference type="GO" id="GO:0000272">
    <property type="term" value="P:polysaccharide catabolic process"/>
    <property type="evidence" value="ECO:0007669"/>
    <property type="project" value="InterPro"/>
</dbReference>
<dbReference type="InterPro" id="IPR013780">
    <property type="entry name" value="Glyco_hydro_b"/>
</dbReference>
<dbReference type="InterPro" id="IPR017853">
    <property type="entry name" value="GH"/>
</dbReference>
<dbReference type="InterPro" id="IPR018087">
    <property type="entry name" value="Glyco_hydro_5_CS"/>
</dbReference>
<dbReference type="OrthoDB" id="9971853at2759"/>
<dbReference type="KEGG" id="spao:SPAR_I01630"/>
<dbReference type="GO" id="GO:0050295">
    <property type="term" value="F:steryl-beta-glucosidase activity"/>
    <property type="evidence" value="ECO:0007669"/>
    <property type="project" value="TreeGrafter"/>
</dbReference>
<dbReference type="PANTHER" id="PTHR31308:SF5">
    <property type="entry name" value="ERGOSTERYL-BETA-GLUCOSIDASE"/>
    <property type="match status" value="1"/>
</dbReference>
<dbReference type="FunFam" id="3.20.20.80:FF:000174">
    <property type="entry name" value="YIR007W-like protein"/>
    <property type="match status" value="1"/>
</dbReference>
<feature type="compositionally biased region" description="Low complexity" evidence="4">
    <location>
        <begin position="599"/>
        <end position="618"/>
    </location>
</feature>
<dbReference type="FunFam" id="3.20.20.80:FF:000122">
    <property type="entry name" value="Glycoside hydrolase"/>
    <property type="match status" value="1"/>
</dbReference>
<reference evidence="7" key="2">
    <citation type="submission" date="2020-01" db="EMBL/GenBank/DDBJ databases">
        <title>Population-level Yeast Reference Genomes.</title>
        <authorList>
            <person name="Yue J.-X."/>
        </authorList>
    </citation>
    <scope>NUCLEOTIDE SEQUENCE</scope>
    <source>
        <strain evidence="7">CBS432</strain>
    </source>
</reference>
<evidence type="ECO:0000259" key="6">
    <source>
        <dbReference type="Pfam" id="PF18564"/>
    </source>
</evidence>
<dbReference type="RefSeq" id="XP_033767048.1">
    <property type="nucleotide sequence ID" value="XM_033911157.1"/>
</dbReference>
<reference evidence="7" key="3">
    <citation type="submission" date="2025-07" db="EMBL/GenBank/DDBJ databases">
        <authorList>
            <consortium name="NCBI Genome Project"/>
        </authorList>
    </citation>
    <scope>NUCLEOTIDE SEQUENCE</scope>
    <source>
        <strain evidence="7">CBS432</strain>
    </source>
</reference>
<dbReference type="GeneID" id="54631367"/>
<keyword evidence="2 7" id="KW-0378">Hydrolase</keyword>
<feature type="domain" description="Glycoside hydrolase family 5" evidence="5">
    <location>
        <begin position="71"/>
        <end position="135"/>
    </location>
</feature>
<accession>A0A8B8UTJ5</accession>
<dbReference type="PANTHER" id="PTHR31308">
    <property type="match status" value="1"/>
</dbReference>
<evidence type="ECO:0000259" key="5">
    <source>
        <dbReference type="Pfam" id="PF00150"/>
    </source>
</evidence>
<dbReference type="GO" id="GO:1904462">
    <property type="term" value="P:ergosteryl 3-beta-D-glucoside catabolic process"/>
    <property type="evidence" value="ECO:0007669"/>
    <property type="project" value="TreeGrafter"/>
</dbReference>
<keyword evidence="3" id="KW-0326">Glycosidase</keyword>
<dbReference type="PROSITE" id="PS00659">
    <property type="entry name" value="GLYCOSYL_HYDROL_F5"/>
    <property type="match status" value="1"/>
</dbReference>
<proteinExistence type="inferred from homology"/>
<dbReference type="SUPFAM" id="SSF51445">
    <property type="entry name" value="(Trans)glycosidases"/>
    <property type="match status" value="1"/>
</dbReference>
<dbReference type="Gene3D" id="2.60.40.1180">
    <property type="entry name" value="Golgi alpha-mannosidase II"/>
    <property type="match status" value="1"/>
</dbReference>
<gene>
    <name evidence="7" type="primary">EGH1</name>
    <name evidence="7" type="ORF">SPAR_I01630</name>
</gene>
<dbReference type="InterPro" id="IPR041036">
    <property type="entry name" value="GH5_C"/>
</dbReference>
<reference evidence="7" key="4">
    <citation type="submission" date="2025-08" db="UniProtKB">
        <authorList>
            <consortium name="RefSeq"/>
        </authorList>
    </citation>
    <scope>IDENTIFICATION</scope>
    <source>
        <strain evidence="7">CBS432</strain>
    </source>
</reference>